<evidence type="ECO:0000313" key="3">
    <source>
        <dbReference type="Proteomes" id="UP000053593"/>
    </source>
</evidence>
<evidence type="ECO:0000259" key="1">
    <source>
        <dbReference type="Pfam" id="PF12937"/>
    </source>
</evidence>
<dbReference type="Gene3D" id="1.20.1280.50">
    <property type="match status" value="1"/>
</dbReference>
<gene>
    <name evidence="2" type="ORF">GYMLUDRAFT_205520</name>
</gene>
<feature type="domain" description="F-box" evidence="1">
    <location>
        <begin position="101"/>
        <end position="148"/>
    </location>
</feature>
<accession>A0A0D0C019</accession>
<dbReference type="Pfam" id="PF12937">
    <property type="entry name" value="F-box-like"/>
    <property type="match status" value="1"/>
</dbReference>
<keyword evidence="3" id="KW-1185">Reference proteome</keyword>
<dbReference type="OrthoDB" id="3266451at2759"/>
<protein>
    <recommendedName>
        <fullName evidence="1">F-box domain-containing protein</fullName>
    </recommendedName>
</protein>
<reference evidence="2 3" key="1">
    <citation type="submission" date="2014-04" db="EMBL/GenBank/DDBJ databases">
        <title>Evolutionary Origins and Diversification of the Mycorrhizal Mutualists.</title>
        <authorList>
            <consortium name="DOE Joint Genome Institute"/>
            <consortium name="Mycorrhizal Genomics Consortium"/>
            <person name="Kohler A."/>
            <person name="Kuo A."/>
            <person name="Nagy L.G."/>
            <person name="Floudas D."/>
            <person name="Copeland A."/>
            <person name="Barry K.W."/>
            <person name="Cichocki N."/>
            <person name="Veneault-Fourrey C."/>
            <person name="LaButti K."/>
            <person name="Lindquist E.A."/>
            <person name="Lipzen A."/>
            <person name="Lundell T."/>
            <person name="Morin E."/>
            <person name="Murat C."/>
            <person name="Riley R."/>
            <person name="Ohm R."/>
            <person name="Sun H."/>
            <person name="Tunlid A."/>
            <person name="Henrissat B."/>
            <person name="Grigoriev I.V."/>
            <person name="Hibbett D.S."/>
            <person name="Martin F."/>
        </authorList>
    </citation>
    <scope>NUCLEOTIDE SEQUENCE [LARGE SCALE GENOMIC DNA]</scope>
    <source>
        <strain evidence="2 3">FD-317 M1</strain>
    </source>
</reference>
<dbReference type="EMBL" id="KN834805">
    <property type="protein sequence ID" value="KIK55599.1"/>
    <property type="molecule type" value="Genomic_DNA"/>
</dbReference>
<dbReference type="Proteomes" id="UP000053593">
    <property type="component" value="Unassembled WGS sequence"/>
</dbReference>
<organism evidence="2 3">
    <name type="scientific">Collybiopsis luxurians FD-317 M1</name>
    <dbReference type="NCBI Taxonomy" id="944289"/>
    <lineage>
        <taxon>Eukaryota</taxon>
        <taxon>Fungi</taxon>
        <taxon>Dikarya</taxon>
        <taxon>Basidiomycota</taxon>
        <taxon>Agaricomycotina</taxon>
        <taxon>Agaricomycetes</taxon>
        <taxon>Agaricomycetidae</taxon>
        <taxon>Agaricales</taxon>
        <taxon>Marasmiineae</taxon>
        <taxon>Omphalotaceae</taxon>
        <taxon>Collybiopsis</taxon>
        <taxon>Collybiopsis luxurians</taxon>
    </lineage>
</organism>
<evidence type="ECO:0000313" key="2">
    <source>
        <dbReference type="EMBL" id="KIK55599.1"/>
    </source>
</evidence>
<proteinExistence type="predicted"/>
<dbReference type="HOGENOM" id="CLU_070856_1_0_1"/>
<dbReference type="InterPro" id="IPR001810">
    <property type="entry name" value="F-box_dom"/>
</dbReference>
<feature type="non-terminal residue" evidence="2">
    <location>
        <position position="1"/>
    </location>
</feature>
<name>A0A0D0C019_9AGAR</name>
<dbReference type="AlphaFoldDB" id="A0A0D0C019"/>
<sequence>MTAASSSELCNNAVACVDALASKITVQDSQPTLHRLQVGDIPGSSTGSFGIATFLEDMQDQLAKWHEITDRIEDAFQRLKKKRDALKRTVDVTIALLSPVRRLPEDVLVEIFSIYIDNCISCPTMRLSQICSFWRKIILRRPRLWASLAVK</sequence>